<accession>A0A1Q9E8W6</accession>
<dbReference type="Gene3D" id="3.40.50.10140">
    <property type="entry name" value="Toll/interleukin-1 receptor homology (TIR) domain"/>
    <property type="match status" value="1"/>
</dbReference>
<feature type="signal peptide" evidence="3">
    <location>
        <begin position="1"/>
        <end position="25"/>
    </location>
</feature>
<feature type="domain" description="Tyrosine-protein kinase ephrin type A/B receptor-like" evidence="4">
    <location>
        <begin position="502"/>
        <end position="550"/>
    </location>
</feature>
<dbReference type="Gene3D" id="2.10.50.10">
    <property type="entry name" value="Tumor Necrosis Factor Receptor, subunit A, domain 2"/>
    <property type="match status" value="1"/>
</dbReference>
<keyword evidence="2" id="KW-0812">Transmembrane</keyword>
<keyword evidence="2" id="KW-1133">Transmembrane helix</keyword>
<evidence type="ECO:0000313" key="6">
    <source>
        <dbReference type="Proteomes" id="UP000186817"/>
    </source>
</evidence>
<dbReference type="Pfam" id="PF07699">
    <property type="entry name" value="Ephrin_rec_like"/>
    <property type="match status" value="1"/>
</dbReference>
<feature type="chain" id="PRO_5012322144" description="Tyrosine-protein kinase ephrin type A/B receptor-like domain-containing protein" evidence="3">
    <location>
        <begin position="26"/>
        <end position="1307"/>
    </location>
</feature>
<evidence type="ECO:0000256" key="3">
    <source>
        <dbReference type="SAM" id="SignalP"/>
    </source>
</evidence>
<evidence type="ECO:0000313" key="5">
    <source>
        <dbReference type="EMBL" id="OLQ03862.1"/>
    </source>
</evidence>
<feature type="region of interest" description="Disordered" evidence="1">
    <location>
        <begin position="1257"/>
        <end position="1281"/>
    </location>
</feature>
<feature type="compositionally biased region" description="Polar residues" evidence="1">
    <location>
        <begin position="1262"/>
        <end position="1278"/>
    </location>
</feature>
<sequence>MSVLSVNRWMKLATLACAYVSTVRADCLPEAIPPNERKDLQSNAGTFPLGIMISRQWDWPTHALEILATEMLGYNVWVNDNERGFQTFSASEPFYLVAGCERNLTEWHCEGQVSRTHVALKAYLPSNEEVLARLQRLRVGGIMDVQDEATNPNYEGLSISRRLADKVLQESGLPLEYFRSYHARNKAAILPYFDKIQDVNDSDLAPCATWSLWPVFTNRMEAYLQITGDADGITVEAEGGTQSIKPRCHESRWWLAPTCRENSTECIPCLLYDYFGFPWHIEEVMQKATVWEMPLAIGAAFADYTSFTGSYFRLPLTHDVVFVKAYPNLENMPPVAAMQILFPRHSGREWQRGLASSMAATSSHSMLSHKDLGEWAPDVQELLRRMRFYGEDYEYVNIGMSSRVEQGQATWPGLACEWLQNNTDVWKAWVPDVTSCFPGHGLFGNGTFVSSRDNATTCRPCPPGSYSAPFYDYADTAQCQSCSQGYWQSSYGAVTCSPCSPGKFANDTGSTLCNDCAQGQYQPATSSSSCEVCDILQTTSIRGATERSECICKAGSFPGASGCELCSTGLRCQGGDIPLRQEEGFWVEVGAEGSLSVYRCQDYRHCPEGTPGSCASQRVGRACAVCRLGYWAGHDETCRPCETLLTVYVLVVAALVLSVSLAPFAAFLSCSSLSTRKTLAGVAIATAMAGQTAIAFQALQAISQLNIQWVQPVKEFLRVLSMVFHGFQTGVTCFVEGTTFTTWSFALQLLAFPAFVVLTSLPAVAVKIGRGINVFIGLFHIYGLILVALLTAISIAVVMPLKCMKNPNLTYTLEAHPQVICWNSQEHEVLVILSVIGVLAYPVTILSLLLWATYKYPRWLRSDRGVETLHRYDFLFGRLATPLLDLEDNGTDTQLSVLLVIIFLGLPVCFVGAVICAVLSKRKGSNRYTLFLSHHKASTCTLCRYIKVVVAKLAPAFHVFYDADNLRDLDSLFSTVKNDVDFFLAVLSANVFSSFWCIAEMTTAFANKVPMLVLCCDDLPYVGDKFMDLSTSSWAEEQLVLLHSHGLSLEDVQAAVAHVLNLPHIQLLRNGSASQHEASIIKVLQNVSGCPVLEEPFEGSVDRARLLVCGGARPEAISSMLVMQQLLQSKLQVPCYVVRHAAEIGLSKKATRLVVVLTQGLFAEEEFAELLRSTDMENWTKVVVNDGSFDFPTPNIFRDLQNPDLSAAYKSLCSSLALPFTPHLSETLLHQQMEHICTRLADQEQVVGESSAISRVLSRSSGMASPTQRPGSFSSLPSMSDAGLPTMSDGNIVVDDDDNAQYVQEIF</sequence>
<feature type="transmembrane region" description="Helical" evidence="2">
    <location>
        <begin position="645"/>
        <end position="667"/>
    </location>
</feature>
<dbReference type="SUPFAM" id="SSF52200">
    <property type="entry name" value="Toll/Interleukin receptor TIR domain"/>
    <property type="match status" value="1"/>
</dbReference>
<reference evidence="5 6" key="1">
    <citation type="submission" date="2016-02" db="EMBL/GenBank/DDBJ databases">
        <title>Genome analysis of coral dinoflagellate symbionts highlights evolutionary adaptations to a symbiotic lifestyle.</title>
        <authorList>
            <person name="Aranda M."/>
            <person name="Li Y."/>
            <person name="Liew Y.J."/>
            <person name="Baumgarten S."/>
            <person name="Simakov O."/>
            <person name="Wilson M."/>
            <person name="Piel J."/>
            <person name="Ashoor H."/>
            <person name="Bougouffa S."/>
            <person name="Bajic V.B."/>
            <person name="Ryu T."/>
            <person name="Ravasi T."/>
            <person name="Bayer T."/>
            <person name="Micklem G."/>
            <person name="Kim H."/>
            <person name="Bhak J."/>
            <person name="Lajeunesse T.C."/>
            <person name="Voolstra C.R."/>
        </authorList>
    </citation>
    <scope>NUCLEOTIDE SEQUENCE [LARGE SCALE GENOMIC DNA]</scope>
    <source>
        <strain evidence="5 6">CCMP2467</strain>
    </source>
</reference>
<feature type="transmembrane region" description="Helical" evidence="2">
    <location>
        <begin position="829"/>
        <end position="854"/>
    </location>
</feature>
<dbReference type="EMBL" id="LSRX01000224">
    <property type="protein sequence ID" value="OLQ03862.1"/>
    <property type="molecule type" value="Genomic_DNA"/>
</dbReference>
<protein>
    <recommendedName>
        <fullName evidence="4">Tyrosine-protein kinase ephrin type A/B receptor-like domain-containing protein</fullName>
    </recommendedName>
</protein>
<dbReference type="InterPro" id="IPR011641">
    <property type="entry name" value="Tyr-kin_ephrin_A/B_rcpt-like"/>
</dbReference>
<keyword evidence="2" id="KW-0472">Membrane</keyword>
<evidence type="ECO:0000259" key="4">
    <source>
        <dbReference type="Pfam" id="PF07699"/>
    </source>
</evidence>
<evidence type="ECO:0000256" key="2">
    <source>
        <dbReference type="SAM" id="Phobius"/>
    </source>
</evidence>
<feature type="transmembrane region" description="Helical" evidence="2">
    <location>
        <begin position="679"/>
        <end position="696"/>
    </location>
</feature>
<proteinExistence type="predicted"/>
<feature type="transmembrane region" description="Helical" evidence="2">
    <location>
        <begin position="895"/>
        <end position="919"/>
    </location>
</feature>
<dbReference type="InterPro" id="IPR035897">
    <property type="entry name" value="Toll_tir_struct_dom_sf"/>
</dbReference>
<dbReference type="SMART" id="SM01411">
    <property type="entry name" value="Ephrin_rec_like"/>
    <property type="match status" value="2"/>
</dbReference>
<gene>
    <name evidence="5" type="ORF">AK812_SmicGene13137</name>
</gene>
<feature type="transmembrane region" description="Helical" evidence="2">
    <location>
        <begin position="747"/>
        <end position="768"/>
    </location>
</feature>
<dbReference type="PANTHER" id="PTHR46967">
    <property type="entry name" value="INSULIN-LIKE GROWTH FACTOR BINDING PROTEIN,N-TERMINAL"/>
    <property type="match status" value="1"/>
</dbReference>
<organism evidence="5 6">
    <name type="scientific">Symbiodinium microadriaticum</name>
    <name type="common">Dinoflagellate</name>
    <name type="synonym">Zooxanthella microadriatica</name>
    <dbReference type="NCBI Taxonomy" id="2951"/>
    <lineage>
        <taxon>Eukaryota</taxon>
        <taxon>Sar</taxon>
        <taxon>Alveolata</taxon>
        <taxon>Dinophyceae</taxon>
        <taxon>Suessiales</taxon>
        <taxon>Symbiodiniaceae</taxon>
        <taxon>Symbiodinium</taxon>
    </lineage>
</organism>
<feature type="transmembrane region" description="Helical" evidence="2">
    <location>
        <begin position="716"/>
        <end position="735"/>
    </location>
</feature>
<dbReference type="OrthoDB" id="439917at2759"/>
<keyword evidence="6" id="KW-1185">Reference proteome</keyword>
<comment type="caution">
    <text evidence="5">The sequence shown here is derived from an EMBL/GenBank/DDBJ whole genome shotgun (WGS) entry which is preliminary data.</text>
</comment>
<name>A0A1Q9E8W6_SYMMI</name>
<feature type="transmembrane region" description="Helical" evidence="2">
    <location>
        <begin position="774"/>
        <end position="799"/>
    </location>
</feature>
<dbReference type="Proteomes" id="UP000186817">
    <property type="component" value="Unassembled WGS sequence"/>
</dbReference>
<keyword evidence="3" id="KW-0732">Signal</keyword>
<dbReference type="PANTHER" id="PTHR46967:SF2">
    <property type="entry name" value="SUSHI, VON WILLEBRAND FACTOR TYPE A, EGF AND PENTRAXIN DOMAIN-CONTAINING PROTEIN 1-LIKE"/>
    <property type="match status" value="1"/>
</dbReference>
<evidence type="ECO:0000256" key="1">
    <source>
        <dbReference type="SAM" id="MobiDB-lite"/>
    </source>
</evidence>